<comment type="caution">
    <text evidence="1">The sequence shown here is derived from an EMBL/GenBank/DDBJ whole genome shotgun (WGS) entry which is preliminary data.</text>
</comment>
<dbReference type="InterPro" id="IPR038620">
    <property type="entry name" value="YdcP-like_sf"/>
</dbReference>
<dbReference type="RefSeq" id="WP_150149884.1">
    <property type="nucleotide sequence ID" value="NZ_QSND01000003.1"/>
</dbReference>
<sequence>MNLNFIVPDINMTFGELKFLGLNRERYAYVDGKRTDTLESRVYNLGSSVQGGQIEVTIPAYVDLKEFDFFKDVELKNPKISASARSNGTFANVNWTVEAEDLVLKGAGSAVSSKPAAATGGNEKK</sequence>
<dbReference type="AlphaFoldDB" id="A0A5M8RM22"/>
<dbReference type="InterPro" id="IPR010365">
    <property type="entry name" value="DUF961"/>
</dbReference>
<protein>
    <submittedName>
        <fullName evidence="1">DUF961 domain-containing protein</fullName>
    </submittedName>
</protein>
<accession>A0A5M8RM22</accession>
<organism evidence="1 2">
    <name type="scientific">Bacillus swezeyi</name>
    <dbReference type="NCBI Taxonomy" id="1925020"/>
    <lineage>
        <taxon>Bacteria</taxon>
        <taxon>Bacillati</taxon>
        <taxon>Bacillota</taxon>
        <taxon>Bacilli</taxon>
        <taxon>Bacillales</taxon>
        <taxon>Bacillaceae</taxon>
        <taxon>Bacillus</taxon>
    </lineage>
</organism>
<evidence type="ECO:0000313" key="2">
    <source>
        <dbReference type="Proteomes" id="UP000324326"/>
    </source>
</evidence>
<reference evidence="1 2" key="1">
    <citation type="submission" date="2018-08" db="EMBL/GenBank/DDBJ databases">
        <title>Bacillus phenotypic plasticity.</title>
        <authorList>
            <person name="Hurtado E."/>
        </authorList>
    </citation>
    <scope>NUCLEOTIDE SEQUENCE [LARGE SCALE GENOMIC DNA]</scope>
    <source>
        <strain evidence="1 2">427</strain>
    </source>
</reference>
<dbReference type="Gene3D" id="2.40.50.390">
    <property type="entry name" value="Conjugative transposon protein, DUF961"/>
    <property type="match status" value="1"/>
</dbReference>
<proteinExistence type="predicted"/>
<dbReference type="EMBL" id="QSND01000003">
    <property type="protein sequence ID" value="KAA6449657.1"/>
    <property type="molecule type" value="Genomic_DNA"/>
</dbReference>
<dbReference type="Pfam" id="PF06125">
    <property type="entry name" value="DUF961"/>
    <property type="match status" value="1"/>
</dbReference>
<gene>
    <name evidence="1" type="ORF">DX927_17580</name>
</gene>
<dbReference type="Proteomes" id="UP000324326">
    <property type="component" value="Unassembled WGS sequence"/>
</dbReference>
<name>A0A5M8RM22_9BACI</name>
<evidence type="ECO:0000313" key="1">
    <source>
        <dbReference type="EMBL" id="KAA6449657.1"/>
    </source>
</evidence>